<name>A0A5J4R8M8_9ZZZZ</name>
<organism evidence="1">
    <name type="scientific">termite gut metagenome</name>
    <dbReference type="NCBI Taxonomy" id="433724"/>
    <lineage>
        <taxon>unclassified sequences</taxon>
        <taxon>metagenomes</taxon>
        <taxon>organismal metagenomes</taxon>
    </lineage>
</organism>
<protein>
    <submittedName>
        <fullName evidence="1">Uncharacterized protein</fullName>
    </submittedName>
</protein>
<gene>
    <name evidence="1" type="ORF">EZS27_021155</name>
</gene>
<sequence>MKNELNKSIGDYIAELNRIYKVGNATE</sequence>
<dbReference type="AlphaFoldDB" id="A0A5J4R8M8"/>
<feature type="non-terminal residue" evidence="1">
    <location>
        <position position="27"/>
    </location>
</feature>
<proteinExistence type="predicted"/>
<reference evidence="1" key="1">
    <citation type="submission" date="2019-03" db="EMBL/GenBank/DDBJ databases">
        <title>Single cell metagenomics reveals metabolic interactions within the superorganism composed of flagellate Streblomastix strix and complex community of Bacteroidetes bacteria on its surface.</title>
        <authorList>
            <person name="Treitli S.C."/>
            <person name="Kolisko M."/>
            <person name="Husnik F."/>
            <person name="Keeling P."/>
            <person name="Hampl V."/>
        </authorList>
    </citation>
    <scope>NUCLEOTIDE SEQUENCE</scope>
    <source>
        <strain evidence="1">STM</strain>
    </source>
</reference>
<evidence type="ECO:0000313" key="1">
    <source>
        <dbReference type="EMBL" id="KAA6330098.1"/>
    </source>
</evidence>
<accession>A0A5J4R8M8</accession>
<dbReference type="EMBL" id="SNRY01001549">
    <property type="protein sequence ID" value="KAA6330098.1"/>
    <property type="molecule type" value="Genomic_DNA"/>
</dbReference>
<comment type="caution">
    <text evidence="1">The sequence shown here is derived from an EMBL/GenBank/DDBJ whole genome shotgun (WGS) entry which is preliminary data.</text>
</comment>